<feature type="transmembrane region" description="Helical" evidence="3">
    <location>
        <begin position="725"/>
        <end position="742"/>
    </location>
</feature>
<accession>A0A0L0DBP6</accession>
<dbReference type="Gene3D" id="2.10.50.10">
    <property type="entry name" value="Tumor Necrosis Factor Receptor, subunit A, domain 2"/>
    <property type="match status" value="1"/>
</dbReference>
<evidence type="ECO:0000313" key="6">
    <source>
        <dbReference type="Proteomes" id="UP000054408"/>
    </source>
</evidence>
<feature type="non-terminal residue" evidence="5">
    <location>
        <position position="1"/>
    </location>
</feature>
<feature type="repeat" description="Filamin" evidence="2">
    <location>
        <begin position="143"/>
        <end position="234"/>
    </location>
</feature>
<keyword evidence="3" id="KW-0812">Transmembrane</keyword>
<dbReference type="SMART" id="SM00557">
    <property type="entry name" value="IG_FLMN"/>
    <property type="match status" value="2"/>
</dbReference>
<dbReference type="PANTHER" id="PTHR11319:SF35">
    <property type="entry name" value="OUTER MEMBRANE PROTEIN PMPC-RELATED"/>
    <property type="match status" value="1"/>
</dbReference>
<dbReference type="SUPFAM" id="SSF57535">
    <property type="entry name" value="Complement control module/SCR domain"/>
    <property type="match status" value="1"/>
</dbReference>
<protein>
    <recommendedName>
        <fullName evidence="4">Sushi domain-containing protein</fullName>
    </recommendedName>
</protein>
<evidence type="ECO:0000256" key="2">
    <source>
        <dbReference type="PROSITE-ProRule" id="PRU00087"/>
    </source>
</evidence>
<organism evidence="5 6">
    <name type="scientific">Thecamonas trahens ATCC 50062</name>
    <dbReference type="NCBI Taxonomy" id="461836"/>
    <lineage>
        <taxon>Eukaryota</taxon>
        <taxon>Apusozoa</taxon>
        <taxon>Apusomonadida</taxon>
        <taxon>Apusomonadidae</taxon>
        <taxon>Thecamonas</taxon>
    </lineage>
</organism>
<dbReference type="SMART" id="SM01411">
    <property type="entry name" value="Ephrin_rec_like"/>
    <property type="match status" value="2"/>
</dbReference>
<dbReference type="InterPro" id="IPR017868">
    <property type="entry name" value="Filamin/ABP280_repeat-like"/>
</dbReference>
<dbReference type="Gene3D" id="2.60.40.10">
    <property type="entry name" value="Immunoglobulins"/>
    <property type="match status" value="2"/>
</dbReference>
<feature type="transmembrane region" description="Helical" evidence="3">
    <location>
        <begin position="853"/>
        <end position="872"/>
    </location>
</feature>
<dbReference type="EMBL" id="GL349434">
    <property type="protein sequence ID" value="KNC48723.1"/>
    <property type="molecule type" value="Genomic_DNA"/>
</dbReference>
<dbReference type="SUPFAM" id="SSF81296">
    <property type="entry name" value="E set domains"/>
    <property type="match status" value="2"/>
</dbReference>
<name>A0A0L0DBP6_THETB</name>
<keyword evidence="3" id="KW-1133">Transmembrane helix</keyword>
<dbReference type="AlphaFoldDB" id="A0A0L0DBP6"/>
<proteinExistence type="predicted"/>
<dbReference type="PANTHER" id="PTHR11319">
    <property type="entry name" value="G PROTEIN-COUPLED RECEPTOR-RELATED"/>
    <property type="match status" value="1"/>
</dbReference>
<dbReference type="CDD" id="cd00185">
    <property type="entry name" value="TNFRSF"/>
    <property type="match status" value="1"/>
</dbReference>
<keyword evidence="1" id="KW-1015">Disulfide bond</keyword>
<dbReference type="Proteomes" id="UP000054408">
    <property type="component" value="Unassembled WGS sequence"/>
</dbReference>
<dbReference type="InterPro" id="IPR001298">
    <property type="entry name" value="Filamin/ABP280_rpt"/>
</dbReference>
<dbReference type="Gene3D" id="2.10.70.10">
    <property type="entry name" value="Complement Module, domain 1"/>
    <property type="match status" value="1"/>
</dbReference>
<dbReference type="OrthoDB" id="406096at2759"/>
<feature type="transmembrane region" description="Helical" evidence="3">
    <location>
        <begin position="780"/>
        <end position="801"/>
    </location>
</feature>
<gene>
    <name evidence="5" type="ORF">AMSG_00498</name>
</gene>
<evidence type="ECO:0000259" key="4">
    <source>
        <dbReference type="PROSITE" id="PS50923"/>
    </source>
</evidence>
<dbReference type="RefSeq" id="XP_013762775.1">
    <property type="nucleotide sequence ID" value="XM_013907321.1"/>
</dbReference>
<dbReference type="Pfam" id="PF00630">
    <property type="entry name" value="Filamin"/>
    <property type="match status" value="1"/>
</dbReference>
<dbReference type="PROSITE" id="PS50194">
    <property type="entry name" value="FILAMIN_REPEAT"/>
    <property type="match status" value="2"/>
</dbReference>
<evidence type="ECO:0000256" key="3">
    <source>
        <dbReference type="SAM" id="Phobius"/>
    </source>
</evidence>
<dbReference type="InterPro" id="IPR014756">
    <property type="entry name" value="Ig_E-set"/>
</dbReference>
<dbReference type="InterPro" id="IPR000436">
    <property type="entry name" value="Sushi_SCR_CCP_dom"/>
</dbReference>
<reference evidence="5 6" key="1">
    <citation type="submission" date="2010-05" db="EMBL/GenBank/DDBJ databases">
        <title>The Genome Sequence of Thecamonas trahens ATCC 50062.</title>
        <authorList>
            <consortium name="The Broad Institute Genome Sequencing Platform"/>
            <person name="Russ C."/>
            <person name="Cuomo C."/>
            <person name="Shea T."/>
            <person name="Young S.K."/>
            <person name="Zeng Q."/>
            <person name="Koehrsen M."/>
            <person name="Haas B."/>
            <person name="Borodovsky M."/>
            <person name="Guigo R."/>
            <person name="Alvarado L."/>
            <person name="Berlin A."/>
            <person name="Bochicchio J."/>
            <person name="Borenstein D."/>
            <person name="Chapman S."/>
            <person name="Chen Z."/>
            <person name="Freedman E."/>
            <person name="Gellesch M."/>
            <person name="Goldberg J."/>
            <person name="Griggs A."/>
            <person name="Gujja S."/>
            <person name="Heilman E."/>
            <person name="Heiman D."/>
            <person name="Hepburn T."/>
            <person name="Howarth C."/>
            <person name="Jen D."/>
            <person name="Larson L."/>
            <person name="Mehta T."/>
            <person name="Park D."/>
            <person name="Pearson M."/>
            <person name="Roberts A."/>
            <person name="Saif S."/>
            <person name="Shenoy N."/>
            <person name="Sisk P."/>
            <person name="Stolte C."/>
            <person name="Sykes S."/>
            <person name="Thomson T."/>
            <person name="Walk T."/>
            <person name="White J."/>
            <person name="Yandava C."/>
            <person name="Burger G."/>
            <person name="Gray M.W."/>
            <person name="Holland P.W.H."/>
            <person name="King N."/>
            <person name="Lang F.B.F."/>
            <person name="Roger A.J."/>
            <person name="Ruiz-Trillo I."/>
            <person name="Lander E."/>
            <person name="Nusbaum C."/>
        </authorList>
    </citation>
    <scope>NUCLEOTIDE SEQUENCE [LARGE SCALE GENOMIC DNA]</scope>
    <source>
        <strain evidence="5 6">ATCC 50062</strain>
    </source>
</reference>
<dbReference type="Pfam" id="PF00084">
    <property type="entry name" value="Sushi"/>
    <property type="match status" value="1"/>
</dbReference>
<keyword evidence="6" id="KW-1185">Reference proteome</keyword>
<evidence type="ECO:0000313" key="5">
    <source>
        <dbReference type="EMBL" id="KNC48723.1"/>
    </source>
</evidence>
<sequence>NCGDISTDPDFGIPTASQVLCTGSTYNSSCTYTCNTGFLAVGTSTYTCGPGGLGDWQPHPLSFFCSATDVTQTLVDAPPLGTVYQAGESFSIGVVARNSLGSVVDTGDDLMEVTLPDFGIVAVGSYAGYGACHLAPLTYVVVPAAAAAAGSEVSGSALTEGSFSGATVTLTIVVRDLYGNARVSSDDAGLIEVVPKRGALSLPVSLGNLGSAEYMASFTPVEGGLYTISVVVNGLAPLGSVVDTGDDLMEVTLPDFGIVAVGSYAGYGGIYNISVDMTGAADTAPALAGTYQATMLVNKREHAISPLTYVVVPAAAAAAGSEVSGSALTEGSFSGATVTLTIVVRDLYGNARVSSDDAGLIEVVPKRGALSLPVSLGNLGSAEYMASFTPVEGGLYTISVVVNGLPHPSSPWVIVVSAICPPGFQSVDESTCAECPENTFSEVINAGRCELCPENMRSPSISPSWANCTCAPNFWLGLEGHRRNAGCVACPRGGECRGGLAPPVAAKGFFDVSPNGDGSQFEQCRRPGACAGGFQQCAAGFEGFMCNTCSANHYSDGSGACRKCPPGSSGLMIAFVLAIVVTAIGVVVFMLLTYAGEATAIADGQGALVTAEMRYTRGSYSHRRRVPHSLSQAIVFFQILGVIAKSSLQWPSRVQETLLIFNVINLDLDIFASECSLSSFEAKYALSTLYPLFFLLISTLAWILIKSVRYSFARLRTLPAFDAPTLIVLERTVIIVAPLLYIPLSRSSLILFDCSRLADGNYYLDADLGRRCFDAAWLRLLPLGLIAVCIYVIGIPLYIGLPLLFKRLVVVGASLFFSEAQIWQVSALLALFTTATVLHSQHEPYYEPLYNKLELRLNVCAMIVLGFGFAFYADRFPNEVSRYIFIIGCIAVVVTAVAILAWTFLVELRALFKLHKNPDAEFDLDVRQIIFWRELEKNAPDWVNKSLVEHILTYRGELNEDQRSMLKLDESVASVSIGIDDSLNLVASADASSRNSVVIPASVDIYATDAGNDAGAGVGLTDSLLSKPHTLAAPGSSLAATAALDDGDGIPLVSLNDDVVYTTHNVFDDLDADIIVE</sequence>
<dbReference type="InterPro" id="IPR013783">
    <property type="entry name" value="Ig-like_fold"/>
</dbReference>
<dbReference type="PROSITE" id="PS50923">
    <property type="entry name" value="SUSHI"/>
    <property type="match status" value="1"/>
</dbReference>
<dbReference type="GeneID" id="25560304"/>
<feature type="transmembrane region" description="Helical" evidence="3">
    <location>
        <begin position="884"/>
        <end position="906"/>
    </location>
</feature>
<feature type="transmembrane region" description="Helical" evidence="3">
    <location>
        <begin position="571"/>
        <end position="592"/>
    </location>
</feature>
<dbReference type="InterPro" id="IPR035976">
    <property type="entry name" value="Sushi/SCR/CCP_sf"/>
</dbReference>
<keyword evidence="3" id="KW-0472">Membrane</keyword>
<feature type="transmembrane region" description="Helical" evidence="3">
    <location>
        <begin position="684"/>
        <end position="705"/>
    </location>
</feature>
<dbReference type="CDD" id="cd00033">
    <property type="entry name" value="CCP"/>
    <property type="match status" value="1"/>
</dbReference>
<evidence type="ECO:0000256" key="1">
    <source>
        <dbReference type="ARBA" id="ARBA00023157"/>
    </source>
</evidence>
<feature type="repeat" description="Filamin" evidence="2">
    <location>
        <begin position="313"/>
        <end position="416"/>
    </location>
</feature>
<dbReference type="SUPFAM" id="SSF57184">
    <property type="entry name" value="Growth factor receptor domain"/>
    <property type="match status" value="1"/>
</dbReference>
<dbReference type="InterPro" id="IPR009030">
    <property type="entry name" value="Growth_fac_rcpt_cys_sf"/>
</dbReference>
<feature type="domain" description="Sushi" evidence="4">
    <location>
        <begin position="1"/>
        <end position="67"/>
    </location>
</feature>